<dbReference type="AlphaFoldDB" id="M3GUX8"/>
<comment type="caution">
    <text evidence="1">The sequence shown here is derived from an EMBL/GenBank/DDBJ whole genome shotgun (WGS) entry which is preliminary data.</text>
</comment>
<accession>M3GUX8</accession>
<sequence length="67" mass="7822">MIFEELFLKTIHKQRLCALKFKYNESIEILSAPFIRPKTKPRCIFQFFRFGLKSVAKPYNLGAIAGI</sequence>
<dbReference type="EMBL" id="AHOR02000058">
    <property type="protein sequence ID" value="EMF80345.1"/>
    <property type="molecule type" value="Genomic_DNA"/>
</dbReference>
<dbReference type="Proteomes" id="UP000011770">
    <property type="component" value="Unassembled WGS sequence"/>
</dbReference>
<reference evidence="1 2" key="1">
    <citation type="submission" date="2013-01" db="EMBL/GenBank/DDBJ databases">
        <authorList>
            <person name="Harkins D.M."/>
            <person name="Durkin A.S."/>
            <person name="Brinkac L.M."/>
            <person name="Haft D.H."/>
            <person name="Selengut J.D."/>
            <person name="Sanka R."/>
            <person name="DePew J."/>
            <person name="Purushe J."/>
            <person name="Tulsiani S.M."/>
            <person name="Graham G.C."/>
            <person name="Burns M.-A."/>
            <person name="Dohnt M.F."/>
            <person name="Smythe L.D."/>
            <person name="McKay D.B."/>
            <person name="Craig S.B."/>
            <person name="Vinetz J.M."/>
            <person name="Sutton G.G."/>
            <person name="Nierman W.C."/>
            <person name="Fouts D.E."/>
        </authorList>
    </citation>
    <scope>NUCLEOTIDE SEQUENCE [LARGE SCALE GENOMIC DNA]</scope>
    <source>
        <strain evidence="1 2">LT2116</strain>
    </source>
</reference>
<organism evidence="1 2">
    <name type="scientific">Leptospira weilii serovar Topaz str. LT2116</name>
    <dbReference type="NCBI Taxonomy" id="1088540"/>
    <lineage>
        <taxon>Bacteria</taxon>
        <taxon>Pseudomonadati</taxon>
        <taxon>Spirochaetota</taxon>
        <taxon>Spirochaetia</taxon>
        <taxon>Leptospirales</taxon>
        <taxon>Leptospiraceae</taxon>
        <taxon>Leptospira</taxon>
    </lineage>
</organism>
<gene>
    <name evidence="1" type="ORF">LEP1GSC188_1006</name>
</gene>
<evidence type="ECO:0000313" key="2">
    <source>
        <dbReference type="Proteomes" id="UP000011770"/>
    </source>
</evidence>
<protein>
    <submittedName>
        <fullName evidence="1">Uncharacterized protein</fullName>
    </submittedName>
</protein>
<name>M3GUX8_9LEPT</name>
<proteinExistence type="predicted"/>
<evidence type="ECO:0000313" key="1">
    <source>
        <dbReference type="EMBL" id="EMF80345.1"/>
    </source>
</evidence>